<evidence type="ECO:0008006" key="4">
    <source>
        <dbReference type="Google" id="ProtNLM"/>
    </source>
</evidence>
<sequence length="389" mass="45984">MNGVTRSLCTFEDIRTDQRIPEGCRRLRLTLHDQTGRTRESPRDKPIGRAFAVVQPANEWPPLKTEPIQPSEEKVEKVEVIKVYLEAHRQEQQRHQQSLKMLSDEVSQIQEVRYCLKTLREQMAAKNKVEHKVETRGYKVNSPSRGNCSSKEGTRDDEQEEDSEAERVKMKEVSKRLYAQLQEAERKHQKERDRLQAEGVDLRQRLSDQKERLKEVEESSGRKDQRMEELQRLLGGMEQESLALRETLRSREEELRELRKSREEGRDEQKRSEHLEKELAMLKEKIHHLDDMLKSQQRKVRHMIEQLQNSRMVIQERDRAIRELEEKVAFLEAENREMHDQMDYFLGGQKSKSYLSSDQNVQIVYSKPLKPSNLSNKPLPLIKVIEIKS</sequence>
<feature type="compositionally biased region" description="Basic and acidic residues" evidence="1">
    <location>
        <begin position="127"/>
        <end position="137"/>
    </location>
</feature>
<evidence type="ECO:0000256" key="1">
    <source>
        <dbReference type="SAM" id="MobiDB-lite"/>
    </source>
</evidence>
<dbReference type="AlphaFoldDB" id="A0ABD0XMR3"/>
<evidence type="ECO:0000313" key="2">
    <source>
        <dbReference type="EMBL" id="KAL0985259.1"/>
    </source>
</evidence>
<protein>
    <recommendedName>
        <fullName evidence="4">Tuftelin</fullName>
    </recommendedName>
</protein>
<feature type="region of interest" description="Disordered" evidence="1">
    <location>
        <begin position="125"/>
        <end position="171"/>
    </location>
</feature>
<dbReference type="InterPro" id="IPR051375">
    <property type="entry name" value="Tuftelin_GRINL1A/MYZAP/CCD68"/>
</dbReference>
<feature type="compositionally biased region" description="Acidic residues" evidence="1">
    <location>
        <begin position="155"/>
        <end position="164"/>
    </location>
</feature>
<dbReference type="EMBL" id="JAGEUA010000004">
    <property type="protein sequence ID" value="KAL0985259.1"/>
    <property type="molecule type" value="Genomic_DNA"/>
</dbReference>
<reference evidence="2 3" key="1">
    <citation type="submission" date="2024-06" db="EMBL/GenBank/DDBJ databases">
        <authorList>
            <person name="Pan Q."/>
            <person name="Wen M."/>
            <person name="Jouanno E."/>
            <person name="Zahm M."/>
            <person name="Klopp C."/>
            <person name="Cabau C."/>
            <person name="Louis A."/>
            <person name="Berthelot C."/>
            <person name="Parey E."/>
            <person name="Roest Crollius H."/>
            <person name="Montfort J."/>
            <person name="Robinson-Rechavi M."/>
            <person name="Bouchez O."/>
            <person name="Lampietro C."/>
            <person name="Lopez Roques C."/>
            <person name="Donnadieu C."/>
            <person name="Postlethwait J."/>
            <person name="Bobe J."/>
            <person name="Verreycken H."/>
            <person name="Guiguen Y."/>
        </authorList>
    </citation>
    <scope>NUCLEOTIDE SEQUENCE [LARGE SCALE GENOMIC DNA]</scope>
    <source>
        <strain evidence="2">Up_M1</strain>
        <tissue evidence="2">Testis</tissue>
    </source>
</reference>
<feature type="compositionally biased region" description="Polar residues" evidence="1">
    <location>
        <begin position="141"/>
        <end position="151"/>
    </location>
</feature>
<accession>A0ABD0XMR3</accession>
<feature type="region of interest" description="Disordered" evidence="1">
    <location>
        <begin position="183"/>
        <end position="203"/>
    </location>
</feature>
<keyword evidence="3" id="KW-1185">Reference proteome</keyword>
<proteinExistence type="predicted"/>
<dbReference type="Proteomes" id="UP001557470">
    <property type="component" value="Unassembled WGS sequence"/>
</dbReference>
<evidence type="ECO:0000313" key="3">
    <source>
        <dbReference type="Proteomes" id="UP001557470"/>
    </source>
</evidence>
<comment type="caution">
    <text evidence="2">The sequence shown here is derived from an EMBL/GenBank/DDBJ whole genome shotgun (WGS) entry which is preliminary data.</text>
</comment>
<gene>
    <name evidence="2" type="ORF">UPYG_G00154680</name>
</gene>
<dbReference type="PANTHER" id="PTHR23171">
    <property type="entry name" value="GDOWN1"/>
    <property type="match status" value="1"/>
</dbReference>
<organism evidence="2 3">
    <name type="scientific">Umbra pygmaea</name>
    <name type="common">Eastern mudminnow</name>
    <dbReference type="NCBI Taxonomy" id="75934"/>
    <lineage>
        <taxon>Eukaryota</taxon>
        <taxon>Metazoa</taxon>
        <taxon>Chordata</taxon>
        <taxon>Craniata</taxon>
        <taxon>Vertebrata</taxon>
        <taxon>Euteleostomi</taxon>
        <taxon>Actinopterygii</taxon>
        <taxon>Neopterygii</taxon>
        <taxon>Teleostei</taxon>
        <taxon>Protacanthopterygii</taxon>
        <taxon>Esociformes</taxon>
        <taxon>Umbridae</taxon>
        <taxon>Umbra</taxon>
    </lineage>
</organism>
<dbReference type="PANTHER" id="PTHR23171:SF17">
    <property type="entry name" value="TUFTELIN"/>
    <property type="match status" value="1"/>
</dbReference>
<name>A0ABD0XMR3_UMBPY</name>